<dbReference type="InterPro" id="IPR032250">
    <property type="entry name" value="DUF4825"/>
</dbReference>
<dbReference type="PROSITE" id="PS51257">
    <property type="entry name" value="PROKAR_LIPOPROTEIN"/>
    <property type="match status" value="1"/>
</dbReference>
<gene>
    <name evidence="2" type="ORF">JOC86_002038</name>
</gene>
<dbReference type="EMBL" id="JAFBDZ010000002">
    <property type="protein sequence ID" value="MBM7585496.1"/>
    <property type="molecule type" value="Genomic_DNA"/>
</dbReference>
<dbReference type="RefSeq" id="WP_205171550.1">
    <property type="nucleotide sequence ID" value="NZ_JAFBDZ010000002.1"/>
</dbReference>
<name>A0ABS2NCA4_9BACI</name>
<protein>
    <recommendedName>
        <fullName evidence="1">DUF4825 domain-containing protein</fullName>
    </recommendedName>
</protein>
<dbReference type="Proteomes" id="UP001646157">
    <property type="component" value="Unassembled WGS sequence"/>
</dbReference>
<evidence type="ECO:0000313" key="2">
    <source>
        <dbReference type="EMBL" id="MBM7585496.1"/>
    </source>
</evidence>
<dbReference type="Pfam" id="PF16107">
    <property type="entry name" value="DUF4825"/>
    <property type="match status" value="1"/>
</dbReference>
<keyword evidence="3" id="KW-1185">Reference proteome</keyword>
<proteinExistence type="predicted"/>
<evidence type="ECO:0000259" key="1">
    <source>
        <dbReference type="Pfam" id="PF16107"/>
    </source>
</evidence>
<organism evidence="2 3">
    <name type="scientific">Rossellomorea pakistanensis</name>
    <dbReference type="NCBI Taxonomy" id="992288"/>
    <lineage>
        <taxon>Bacteria</taxon>
        <taxon>Bacillati</taxon>
        <taxon>Bacillota</taxon>
        <taxon>Bacilli</taxon>
        <taxon>Bacillales</taxon>
        <taxon>Bacillaceae</taxon>
        <taxon>Rossellomorea</taxon>
    </lineage>
</organism>
<sequence>MKLVKVLLIALTTILFTYGCSKEDEVQMKSIEDIEFETLNEYIGTYVGGNRVSAIIGDLPGGESFRELDLTGEKIKVTYGFNGGDFSQNYISEYWFDGNDTLEKNFLYNAILLTILVPNSLEYHFKIDNSSFSVSRGNMVEILTENLNYFPMDKAVLKNEAMAMFHDENKKATEKLLKENMETFEELVLSAEFRNQFFEKFPIKD</sequence>
<reference evidence="2 3" key="1">
    <citation type="submission" date="2021-01" db="EMBL/GenBank/DDBJ databases">
        <title>Genomic Encyclopedia of Type Strains, Phase IV (KMG-IV): sequencing the most valuable type-strain genomes for metagenomic binning, comparative biology and taxonomic classification.</title>
        <authorList>
            <person name="Goeker M."/>
        </authorList>
    </citation>
    <scope>NUCLEOTIDE SEQUENCE [LARGE SCALE GENOMIC DNA]</scope>
    <source>
        <strain evidence="2 3">DSM 24834</strain>
    </source>
</reference>
<evidence type="ECO:0000313" key="3">
    <source>
        <dbReference type="Proteomes" id="UP001646157"/>
    </source>
</evidence>
<accession>A0ABS2NCA4</accession>
<feature type="domain" description="DUF4825" evidence="1">
    <location>
        <begin position="40"/>
        <end position="129"/>
    </location>
</feature>
<comment type="caution">
    <text evidence="2">The sequence shown here is derived from an EMBL/GenBank/DDBJ whole genome shotgun (WGS) entry which is preliminary data.</text>
</comment>